<reference evidence="3" key="1">
    <citation type="submission" date="2015-09" db="EMBL/GenBank/DDBJ databases">
        <authorList>
            <consortium name="Pathogen Informatics"/>
        </authorList>
    </citation>
    <scope>NUCLEOTIDE SEQUENCE [LARGE SCALE GENOMIC DNA]</scope>
    <source>
        <strain evidence="3">Lake Konstanz</strain>
    </source>
</reference>
<evidence type="ECO:0000313" key="3">
    <source>
        <dbReference type="Proteomes" id="UP000051952"/>
    </source>
</evidence>
<feature type="compositionally biased region" description="Polar residues" evidence="1">
    <location>
        <begin position="1069"/>
        <end position="1080"/>
    </location>
</feature>
<feature type="compositionally biased region" description="Low complexity" evidence="1">
    <location>
        <begin position="58"/>
        <end position="76"/>
    </location>
</feature>
<dbReference type="AlphaFoldDB" id="A0A0S4JDG3"/>
<keyword evidence="3" id="KW-1185">Reference proteome</keyword>
<feature type="region of interest" description="Disordered" evidence="1">
    <location>
        <begin position="503"/>
        <end position="561"/>
    </location>
</feature>
<evidence type="ECO:0000256" key="1">
    <source>
        <dbReference type="SAM" id="MobiDB-lite"/>
    </source>
</evidence>
<feature type="compositionally biased region" description="Acidic residues" evidence="1">
    <location>
        <begin position="48"/>
        <end position="57"/>
    </location>
</feature>
<feature type="compositionally biased region" description="Polar residues" evidence="1">
    <location>
        <begin position="503"/>
        <end position="524"/>
    </location>
</feature>
<evidence type="ECO:0000313" key="2">
    <source>
        <dbReference type="EMBL" id="CUG88088.1"/>
    </source>
</evidence>
<name>A0A0S4JDG3_BODSA</name>
<accession>A0A0S4JDG3</accession>
<feature type="compositionally biased region" description="Low complexity" evidence="1">
    <location>
        <begin position="1081"/>
        <end position="1093"/>
    </location>
</feature>
<organism evidence="2 3">
    <name type="scientific">Bodo saltans</name>
    <name type="common">Flagellated protozoan</name>
    <dbReference type="NCBI Taxonomy" id="75058"/>
    <lineage>
        <taxon>Eukaryota</taxon>
        <taxon>Discoba</taxon>
        <taxon>Euglenozoa</taxon>
        <taxon>Kinetoplastea</taxon>
        <taxon>Metakinetoplastina</taxon>
        <taxon>Eubodonida</taxon>
        <taxon>Bodonidae</taxon>
        <taxon>Bodo</taxon>
    </lineage>
</organism>
<gene>
    <name evidence="2" type="ORF">BSAL_13635</name>
</gene>
<sequence>MAFLFDLKVKALAQPLGTENAWNELGDGRVSFVGYTIRVVAPMSAFEPNEEGAEAEQNEPSSPSQEAEANSNAAAESETKDESSTGNDAPSSPKSNASLATAAVNANTNENALAVSEVPAKVEDDDNDTASPHGSTVKVSTASLTQQMMIVLEDNITDETPFVGENCCIVWNSIEQELSLCMMFSTEFEYQAAWSALAAVQHKPYPPLGRDVFVVHNNDDASPKRSETSVAVADEVVDEVTEEKQAIPYSDLISSSTVTQYSFIERHAIALSLIEFGHLHRPELYADNDVCVALLKLGHADLLEHLVSPSVYFQFVAGLDPTSPAPNLWNVPHSLKETLTVTAELEVCLRTALCLHHLKHEVLPLGIDEDVLAIIDGVNHRLQNEAACSLLADDNLIRAAVHELSVVPIDDAPPRMSRSTTPTEAIPAVPLTPMDAPKAKEMPPHIAEEHVADHLRFFSSLISLSITAFSKELVAPVMGKIFSYGLLETLSSVADRYTVTSMMPASHSSGSFSRQASPENLANTSRPPSSGSSSINRPAPPSKEAGASSRPGRPPRHLGAKFPGRVYSARVEAELCRLLDATMVRLNEKQEEVAVNDFFRVPILENPENFSGLVSFLLRQMLAAPSDAEIGRSMSSERGVCNNALLLFHLVGMHDDEGSSSSDRMLDPENDVRRNEFHAYVIKNLIGPSCKGLDVANISTPSTPQVNHGEVLMSSAGKPATLAAPLIRLIEYLLKLVSFENRELLLLRIFDPASLVLGYIEQSFQNAMSNNRAASPAPDVLCGHIRFIKAILTCVCGPVAVDALSAPPQINLNIAVADIKDEASHLLIPPCVHRGMDQKILALAAKVLSIDRQTFSIILELYAKTGGTRKQGLMHCTIRSMLLMIATAEGTNAENLSTFLMIKYRKQLPTLFIDAAEKRLLESVTAKLDVLGVVKPSGRNSASPVLVHGVSNLDISAASSSPQQSPLGRYLVDELASPPDAKQMEDVAAFPKRLRQAIGRLSPTPRGSSHADDMSSGSGGGDGSPSTKSELYLMPIPRGSSPMPSGLTSTSPLPSASKLELEKPLLVAETQQGTTETENVTAKPTAPKQAKTAGGRGSTNGRHLSDGKPIMRSK</sequence>
<feature type="region of interest" description="Disordered" evidence="1">
    <location>
        <begin position="999"/>
        <end position="1114"/>
    </location>
</feature>
<dbReference type="EMBL" id="CYKH01001615">
    <property type="protein sequence ID" value="CUG88088.1"/>
    <property type="molecule type" value="Genomic_DNA"/>
</dbReference>
<dbReference type="OrthoDB" id="272537at2759"/>
<feature type="compositionally biased region" description="Low complexity" evidence="1">
    <location>
        <begin position="525"/>
        <end position="534"/>
    </location>
</feature>
<dbReference type="VEuPathDB" id="TriTrypDB:BSAL_13635"/>
<feature type="region of interest" description="Disordered" evidence="1">
    <location>
        <begin position="412"/>
        <end position="431"/>
    </location>
</feature>
<proteinExistence type="predicted"/>
<protein>
    <submittedName>
        <fullName evidence="2">Uncharacterized protein</fullName>
    </submittedName>
</protein>
<feature type="compositionally biased region" description="Polar residues" evidence="1">
    <location>
        <begin position="84"/>
        <end position="94"/>
    </location>
</feature>
<feature type="region of interest" description="Disordered" evidence="1">
    <location>
        <begin position="47"/>
        <end position="97"/>
    </location>
</feature>
<dbReference type="Proteomes" id="UP000051952">
    <property type="component" value="Unassembled WGS sequence"/>
</dbReference>
<feature type="compositionally biased region" description="Low complexity" evidence="1">
    <location>
        <begin position="1039"/>
        <end position="1057"/>
    </location>
</feature>
<dbReference type="OMA" id="ENCCIVW"/>